<dbReference type="InterPro" id="IPR029383">
    <property type="entry name" value="ARL6IP6"/>
</dbReference>
<proteinExistence type="predicted"/>
<keyword evidence="1" id="KW-1133">Transmembrane helix</keyword>
<keyword evidence="1" id="KW-0472">Membrane</keyword>
<dbReference type="PANTHER" id="PTHR28640:SF1">
    <property type="entry name" value="ADP-RIBOSYLATION FACTOR-LIKE PROTEIN 6-INTERACTING PROTEIN 6"/>
    <property type="match status" value="1"/>
</dbReference>
<name>A0A154P3D9_DUFNO</name>
<dbReference type="PANTHER" id="PTHR28640">
    <property type="entry name" value="ADP-RIBOSYLATION FACTOR-LIKE PROTEIN 6-INTERACTING PROTEIN 6"/>
    <property type="match status" value="1"/>
</dbReference>
<sequence length="199" mass="22734">MAEKKSELHLNGTNEIATRHKNYAAPVRLWRKLQINEWTFIFLLFIMSLTIFLGKLYINYGNILQLQSNSKSIVPSASIFSNIYNIFDLSDTPSISKFNVNQLTAMSEKFVNISQYDDVVNVTMLLFKTYGWLIKAATSGLIVMSFTWFIIYKDSSIPGINPPFPFSLSKQRFARASGLQINYLVGILNGILIFIYMCL</sequence>
<protein>
    <submittedName>
        <fullName evidence="2">ADP-ribosylation factor-like protein 6-interacting protein 6</fullName>
    </submittedName>
</protein>
<evidence type="ECO:0000256" key="1">
    <source>
        <dbReference type="SAM" id="Phobius"/>
    </source>
</evidence>
<dbReference type="Pfam" id="PF15062">
    <property type="entry name" value="ARL6IP6"/>
    <property type="match status" value="1"/>
</dbReference>
<keyword evidence="1" id="KW-0812">Transmembrane</keyword>
<evidence type="ECO:0000313" key="3">
    <source>
        <dbReference type="Proteomes" id="UP000076502"/>
    </source>
</evidence>
<organism evidence="2 3">
    <name type="scientific">Dufourea novaeangliae</name>
    <name type="common">Sweat bee</name>
    <dbReference type="NCBI Taxonomy" id="178035"/>
    <lineage>
        <taxon>Eukaryota</taxon>
        <taxon>Metazoa</taxon>
        <taxon>Ecdysozoa</taxon>
        <taxon>Arthropoda</taxon>
        <taxon>Hexapoda</taxon>
        <taxon>Insecta</taxon>
        <taxon>Pterygota</taxon>
        <taxon>Neoptera</taxon>
        <taxon>Endopterygota</taxon>
        <taxon>Hymenoptera</taxon>
        <taxon>Apocrita</taxon>
        <taxon>Aculeata</taxon>
        <taxon>Apoidea</taxon>
        <taxon>Anthophila</taxon>
        <taxon>Halictidae</taxon>
        <taxon>Rophitinae</taxon>
        <taxon>Dufourea</taxon>
    </lineage>
</organism>
<reference evidence="2 3" key="1">
    <citation type="submission" date="2015-07" db="EMBL/GenBank/DDBJ databases">
        <title>The genome of Dufourea novaeangliae.</title>
        <authorList>
            <person name="Pan H."/>
            <person name="Kapheim K."/>
        </authorList>
    </citation>
    <scope>NUCLEOTIDE SEQUENCE [LARGE SCALE GENOMIC DNA]</scope>
    <source>
        <strain evidence="2">0120121106</strain>
        <tissue evidence="2">Whole body</tissue>
    </source>
</reference>
<dbReference type="Proteomes" id="UP000076502">
    <property type="component" value="Unassembled WGS sequence"/>
</dbReference>
<dbReference type="EMBL" id="KQ434809">
    <property type="protein sequence ID" value="KZC06436.1"/>
    <property type="molecule type" value="Genomic_DNA"/>
</dbReference>
<keyword evidence="3" id="KW-1185">Reference proteome</keyword>
<dbReference type="OMA" id="TWFIIYK"/>
<dbReference type="OrthoDB" id="10070125at2759"/>
<evidence type="ECO:0000313" key="2">
    <source>
        <dbReference type="EMBL" id="KZC06436.1"/>
    </source>
</evidence>
<dbReference type="AlphaFoldDB" id="A0A154P3D9"/>
<gene>
    <name evidence="2" type="ORF">WN55_10346</name>
</gene>
<accession>A0A154P3D9</accession>
<feature type="transmembrane region" description="Helical" evidence="1">
    <location>
        <begin position="38"/>
        <end position="58"/>
    </location>
</feature>
<feature type="transmembrane region" description="Helical" evidence="1">
    <location>
        <begin position="173"/>
        <end position="197"/>
    </location>
</feature>
<feature type="transmembrane region" description="Helical" evidence="1">
    <location>
        <begin position="132"/>
        <end position="152"/>
    </location>
</feature>
<dbReference type="STRING" id="178035.A0A154P3D9"/>